<accession>A0A3M6UYZ0</accession>
<reference evidence="1 2" key="1">
    <citation type="journal article" date="2018" name="Sci. Rep.">
        <title>Comparative analysis of the Pocillopora damicornis genome highlights role of immune system in coral evolution.</title>
        <authorList>
            <person name="Cunning R."/>
            <person name="Bay R.A."/>
            <person name="Gillette P."/>
            <person name="Baker A.C."/>
            <person name="Traylor-Knowles N."/>
        </authorList>
    </citation>
    <scope>NUCLEOTIDE SEQUENCE [LARGE SCALE GENOMIC DNA]</scope>
    <source>
        <strain evidence="1">RSMAS</strain>
        <tissue evidence="1">Whole animal</tissue>
    </source>
</reference>
<keyword evidence="2" id="KW-1185">Reference proteome</keyword>
<evidence type="ECO:0000313" key="2">
    <source>
        <dbReference type="Proteomes" id="UP000275408"/>
    </source>
</evidence>
<dbReference type="AlphaFoldDB" id="A0A3M6UYZ0"/>
<comment type="caution">
    <text evidence="1">The sequence shown here is derived from an EMBL/GenBank/DDBJ whole genome shotgun (WGS) entry which is preliminary data.</text>
</comment>
<dbReference type="EMBL" id="RCHS01000424">
    <property type="protein sequence ID" value="RMX58903.1"/>
    <property type="molecule type" value="Genomic_DNA"/>
</dbReference>
<organism evidence="1 2">
    <name type="scientific">Pocillopora damicornis</name>
    <name type="common">Cauliflower coral</name>
    <name type="synonym">Millepora damicornis</name>
    <dbReference type="NCBI Taxonomy" id="46731"/>
    <lineage>
        <taxon>Eukaryota</taxon>
        <taxon>Metazoa</taxon>
        <taxon>Cnidaria</taxon>
        <taxon>Anthozoa</taxon>
        <taxon>Hexacorallia</taxon>
        <taxon>Scleractinia</taxon>
        <taxon>Astrocoeniina</taxon>
        <taxon>Pocilloporidae</taxon>
        <taxon>Pocillopora</taxon>
    </lineage>
</organism>
<sequence length="144" mass="16668">MHSRSRRGRNREVGLYCDDDALHVECLQFRFLPLLKEELNHIAQHWNLHKIRPSINQESPPGRPDVLYFLPELKETISYLQAIDEDVKAVTEEMCCDNRALPSDGTLPRLVQMAMEEHNLQMGSTATEASVLYSELLYHLESMM</sequence>
<dbReference type="Proteomes" id="UP000275408">
    <property type="component" value="Unassembled WGS sequence"/>
</dbReference>
<proteinExistence type="predicted"/>
<evidence type="ECO:0000313" key="1">
    <source>
        <dbReference type="EMBL" id="RMX58903.1"/>
    </source>
</evidence>
<name>A0A3M6UYZ0_POCDA</name>
<gene>
    <name evidence="1" type="ORF">pdam_00016331</name>
</gene>
<protein>
    <submittedName>
        <fullName evidence="1">Uncharacterized protein</fullName>
    </submittedName>
</protein>